<evidence type="ECO:0000313" key="1">
    <source>
        <dbReference type="EMBL" id="RRF88329.1"/>
    </source>
</evidence>
<proteinExistence type="predicted"/>
<reference evidence="1 2" key="1">
    <citation type="submission" date="2018-08" db="EMBL/GenBank/DDBJ databases">
        <title>Comparative analysis of Prevotella intermedia strains.</title>
        <authorList>
            <person name="Moon J.-H."/>
            <person name="Lee J.-H."/>
        </authorList>
    </citation>
    <scope>NUCLEOTIDE SEQUENCE [LARGE SCALE GENOMIC DNA]</scope>
    <source>
        <strain evidence="1 2">ATCC 15033</strain>
    </source>
</reference>
<sequence length="96" mass="10587">MSSRPMNQTLTYVSQDTIAALNEMVGGGYFLGYLATLEDIENKIFSDCNGTFVEDTGEPRPGTFKMLQSIRALKNDLQTLNALCPDSPEEVDGLNY</sequence>
<gene>
    <name evidence="1" type="ORF">D2S45_00275</name>
</gene>
<keyword evidence="2" id="KW-1185">Reference proteome</keyword>
<dbReference type="Proteomes" id="UP000283868">
    <property type="component" value="Unassembled WGS sequence"/>
</dbReference>
<comment type="caution">
    <text evidence="1">The sequence shown here is derived from an EMBL/GenBank/DDBJ whole genome shotgun (WGS) entry which is preliminary data.</text>
</comment>
<protein>
    <submittedName>
        <fullName evidence="1">Uncharacterized protein</fullName>
    </submittedName>
</protein>
<dbReference type="EMBL" id="QXEN01000001">
    <property type="protein sequence ID" value="RRF88329.1"/>
    <property type="molecule type" value="Genomic_DNA"/>
</dbReference>
<evidence type="ECO:0000313" key="2">
    <source>
        <dbReference type="Proteomes" id="UP000283868"/>
    </source>
</evidence>
<dbReference type="RefSeq" id="WP_124138974.1">
    <property type="nucleotide sequence ID" value="NZ_QXEM01000001.1"/>
</dbReference>
<accession>A0A3R7XMA1</accession>
<dbReference type="AlphaFoldDB" id="A0A3R7XMA1"/>
<organism evidence="1 2">
    <name type="scientific">Prevotella intermedia</name>
    <dbReference type="NCBI Taxonomy" id="28131"/>
    <lineage>
        <taxon>Bacteria</taxon>
        <taxon>Pseudomonadati</taxon>
        <taxon>Bacteroidota</taxon>
        <taxon>Bacteroidia</taxon>
        <taxon>Bacteroidales</taxon>
        <taxon>Prevotellaceae</taxon>
        <taxon>Prevotella</taxon>
    </lineage>
</organism>
<name>A0A3R7XMA1_PREIN</name>